<accession>A0A1C2IYX1</accession>
<reference evidence="2 3" key="1">
    <citation type="journal article" date="2016" name="Int. J. Mol. Sci.">
        <title>Comparative genomics of the extreme acidophile Acidithiobacillus thiooxidans reveals intraspecific divergence and niche adaptation.</title>
        <authorList>
            <person name="Zhang X."/>
            <person name="Feng X."/>
            <person name="Tao J."/>
            <person name="Ma L."/>
            <person name="Xiao Y."/>
            <person name="Liang Y."/>
            <person name="Liu X."/>
            <person name="Yin H."/>
        </authorList>
    </citation>
    <scope>NUCLEOTIDE SEQUENCE [LARGE SCALE GENOMIC DNA]</scope>
    <source>
        <strain evidence="2 3">A02</strain>
    </source>
</reference>
<dbReference type="AlphaFoldDB" id="A0A1C2IYX1"/>
<evidence type="ECO:0008006" key="4">
    <source>
        <dbReference type="Google" id="ProtNLM"/>
    </source>
</evidence>
<comment type="caution">
    <text evidence="2">The sequence shown here is derived from an EMBL/GenBank/DDBJ whole genome shotgun (WGS) entry which is preliminary data.</text>
</comment>
<proteinExistence type="predicted"/>
<evidence type="ECO:0000256" key="1">
    <source>
        <dbReference type="SAM" id="MobiDB-lite"/>
    </source>
</evidence>
<sequence>MPKTPAERQAAYRARRPFAGPDHNGERRINTWVDTGTYLALKRLANHHGVTRRAVLERIVVAEEARVTSGMDDNAWEAYMQDVTP</sequence>
<dbReference type="eggNOG" id="ENOG50309UY">
    <property type="taxonomic scope" value="Bacteria"/>
</dbReference>
<dbReference type="EMBL" id="LWSA01000021">
    <property type="protein sequence ID" value="OCX76716.1"/>
    <property type="molecule type" value="Genomic_DNA"/>
</dbReference>
<gene>
    <name evidence="2" type="ORF">A6P07_01975</name>
</gene>
<protein>
    <recommendedName>
        <fullName evidence="4">CopG family transcriptional regulator</fullName>
    </recommendedName>
</protein>
<organism evidence="2 3">
    <name type="scientific">Acidithiobacillus thiooxidans</name>
    <name type="common">Thiobacillus thiooxidans</name>
    <dbReference type="NCBI Taxonomy" id="930"/>
    <lineage>
        <taxon>Bacteria</taxon>
        <taxon>Pseudomonadati</taxon>
        <taxon>Pseudomonadota</taxon>
        <taxon>Acidithiobacillia</taxon>
        <taxon>Acidithiobacillales</taxon>
        <taxon>Acidithiobacillaceae</taxon>
        <taxon>Acidithiobacillus</taxon>
    </lineage>
</organism>
<evidence type="ECO:0000313" key="3">
    <source>
        <dbReference type="Proteomes" id="UP000094893"/>
    </source>
</evidence>
<name>A0A1C2IYX1_ACITH</name>
<dbReference type="Proteomes" id="UP000094893">
    <property type="component" value="Unassembled WGS sequence"/>
</dbReference>
<evidence type="ECO:0000313" key="2">
    <source>
        <dbReference type="EMBL" id="OCX76716.1"/>
    </source>
</evidence>
<feature type="region of interest" description="Disordered" evidence="1">
    <location>
        <begin position="1"/>
        <end position="27"/>
    </location>
</feature>
<dbReference type="RefSeq" id="WP_010637518.1">
    <property type="nucleotide sequence ID" value="NZ_JABBDT010000069.1"/>
</dbReference>